<comment type="caution">
    <text evidence="3">The sequence shown here is derived from an EMBL/GenBank/DDBJ whole genome shotgun (WGS) entry which is preliminary data.</text>
</comment>
<feature type="chain" id="PRO_5044855142" evidence="2">
    <location>
        <begin position="20"/>
        <end position="231"/>
    </location>
</feature>
<feature type="compositionally biased region" description="Polar residues" evidence="1">
    <location>
        <begin position="33"/>
        <end position="45"/>
    </location>
</feature>
<sequence length="231" mass="25334">MQFAAIFIIACLCVSFSSAAPLGSEADFNFKAGSSASDSIDPQKNYNEEPQDSSEPLRMSLGPSSDKSTDCKSESFLLKVTPASCYQPEKRQIANETPNFGGMLALGNDSNKKMRFIVEIQHLEDVAPDKIDTEGIEEKSVEVVTKKYSGDDESVETKTEIPEDHDQPIVTDESTSEAPAIDSIKAVASHNIKLEGLQPLVENLQRIFDDMLTCLSKNKDSETSEENSEQK</sequence>
<dbReference type="AlphaFoldDB" id="A0ABD2WN89"/>
<feature type="region of interest" description="Disordered" evidence="1">
    <location>
        <begin position="33"/>
        <end position="70"/>
    </location>
</feature>
<evidence type="ECO:0000256" key="2">
    <source>
        <dbReference type="SAM" id="SignalP"/>
    </source>
</evidence>
<dbReference type="Proteomes" id="UP001627154">
    <property type="component" value="Unassembled WGS sequence"/>
</dbReference>
<accession>A0ABD2WN89</accession>
<dbReference type="EMBL" id="JBJJXI010000092">
    <property type="protein sequence ID" value="KAL3394174.1"/>
    <property type="molecule type" value="Genomic_DNA"/>
</dbReference>
<evidence type="ECO:0000313" key="3">
    <source>
        <dbReference type="EMBL" id="KAL3394174.1"/>
    </source>
</evidence>
<keyword evidence="4" id="KW-1185">Reference proteome</keyword>
<feature type="signal peptide" evidence="2">
    <location>
        <begin position="1"/>
        <end position="19"/>
    </location>
</feature>
<proteinExistence type="predicted"/>
<organism evidence="3 4">
    <name type="scientific">Trichogramma kaykai</name>
    <dbReference type="NCBI Taxonomy" id="54128"/>
    <lineage>
        <taxon>Eukaryota</taxon>
        <taxon>Metazoa</taxon>
        <taxon>Ecdysozoa</taxon>
        <taxon>Arthropoda</taxon>
        <taxon>Hexapoda</taxon>
        <taxon>Insecta</taxon>
        <taxon>Pterygota</taxon>
        <taxon>Neoptera</taxon>
        <taxon>Endopterygota</taxon>
        <taxon>Hymenoptera</taxon>
        <taxon>Apocrita</taxon>
        <taxon>Proctotrupomorpha</taxon>
        <taxon>Chalcidoidea</taxon>
        <taxon>Trichogrammatidae</taxon>
        <taxon>Trichogramma</taxon>
    </lineage>
</organism>
<evidence type="ECO:0000313" key="4">
    <source>
        <dbReference type="Proteomes" id="UP001627154"/>
    </source>
</evidence>
<keyword evidence="2" id="KW-0732">Signal</keyword>
<feature type="compositionally biased region" description="Basic and acidic residues" evidence="1">
    <location>
        <begin position="150"/>
        <end position="167"/>
    </location>
</feature>
<reference evidence="3 4" key="1">
    <citation type="journal article" date="2024" name="bioRxiv">
        <title>A reference genome for Trichogramma kaykai: A tiny desert-dwelling parasitoid wasp with competing sex-ratio distorters.</title>
        <authorList>
            <person name="Culotta J."/>
            <person name="Lindsey A.R."/>
        </authorList>
    </citation>
    <scope>NUCLEOTIDE SEQUENCE [LARGE SCALE GENOMIC DNA]</scope>
    <source>
        <strain evidence="3 4">KSX58</strain>
    </source>
</reference>
<protein>
    <submittedName>
        <fullName evidence="3">Uncharacterized protein</fullName>
    </submittedName>
</protein>
<gene>
    <name evidence="3" type="ORF">TKK_011220</name>
</gene>
<feature type="region of interest" description="Disordered" evidence="1">
    <location>
        <begin position="150"/>
        <end position="178"/>
    </location>
</feature>
<evidence type="ECO:0000256" key="1">
    <source>
        <dbReference type="SAM" id="MobiDB-lite"/>
    </source>
</evidence>
<name>A0ABD2WN89_9HYME</name>